<evidence type="ECO:0000259" key="4">
    <source>
        <dbReference type="SMART" id="SM00385"/>
    </source>
</evidence>
<evidence type="ECO:0000313" key="5">
    <source>
        <dbReference type="EMBL" id="TDH65802.1"/>
    </source>
</evidence>
<dbReference type="CDD" id="cd20525">
    <property type="entry name" value="CYCLIN_CCNH_rpt2"/>
    <property type="match status" value="1"/>
</dbReference>
<dbReference type="KEGG" id="blac:94352741"/>
<dbReference type="GO" id="GO:0006357">
    <property type="term" value="P:regulation of transcription by RNA polymerase II"/>
    <property type="evidence" value="ECO:0007669"/>
    <property type="project" value="InterPro"/>
</dbReference>
<dbReference type="SUPFAM" id="SSF47954">
    <property type="entry name" value="Cyclin-like"/>
    <property type="match status" value="2"/>
</dbReference>
<dbReference type="OrthoDB" id="340962at2759"/>
<keyword evidence="1 2" id="KW-0195">Cyclin</keyword>
<dbReference type="InterPro" id="IPR031658">
    <property type="entry name" value="Cyclin_C_2"/>
</dbReference>
<dbReference type="Gene3D" id="1.10.472.10">
    <property type="entry name" value="Cyclin-like"/>
    <property type="match status" value="2"/>
</dbReference>
<name>A0A976FF96_BRELC</name>
<dbReference type="GO" id="GO:0016538">
    <property type="term" value="F:cyclin-dependent protein serine/threonine kinase regulator activity"/>
    <property type="evidence" value="ECO:0007669"/>
    <property type="project" value="InterPro"/>
</dbReference>
<dbReference type="EMBL" id="SHOA02000013">
    <property type="protein sequence ID" value="TDH65802.1"/>
    <property type="molecule type" value="Genomic_DNA"/>
</dbReference>
<protein>
    <recommendedName>
        <fullName evidence="4">Cyclin-like domain-containing protein</fullName>
    </recommendedName>
</protein>
<feature type="compositionally biased region" description="Basic and acidic residues" evidence="3">
    <location>
        <begin position="381"/>
        <end position="390"/>
    </location>
</feature>
<dbReference type="RefSeq" id="XP_067815301.1">
    <property type="nucleotide sequence ID" value="XM_067967070.1"/>
</dbReference>
<organism evidence="5 6">
    <name type="scientific">Bremia lactucae</name>
    <name type="common">Lettuce downy mildew</name>
    <dbReference type="NCBI Taxonomy" id="4779"/>
    <lineage>
        <taxon>Eukaryota</taxon>
        <taxon>Sar</taxon>
        <taxon>Stramenopiles</taxon>
        <taxon>Oomycota</taxon>
        <taxon>Peronosporomycetes</taxon>
        <taxon>Peronosporales</taxon>
        <taxon>Peronosporaceae</taxon>
        <taxon>Bremia</taxon>
    </lineage>
</organism>
<dbReference type="GeneID" id="94352741"/>
<proteinExistence type="inferred from homology"/>
<evidence type="ECO:0000313" key="6">
    <source>
        <dbReference type="Proteomes" id="UP000294530"/>
    </source>
</evidence>
<dbReference type="InterPro" id="IPR013763">
    <property type="entry name" value="Cyclin-like_dom"/>
</dbReference>
<feature type="domain" description="Cyclin-like" evidence="4">
    <location>
        <begin position="120"/>
        <end position="203"/>
    </location>
</feature>
<comment type="similarity">
    <text evidence="2">Belongs to the cyclin family.</text>
</comment>
<evidence type="ECO:0000256" key="1">
    <source>
        <dbReference type="ARBA" id="ARBA00023127"/>
    </source>
</evidence>
<dbReference type="SMART" id="SM00385">
    <property type="entry name" value="CYCLIN"/>
    <property type="match status" value="1"/>
</dbReference>
<dbReference type="InterPro" id="IPR006671">
    <property type="entry name" value="Cyclin_N"/>
</dbReference>
<comment type="caution">
    <text evidence="5">The sequence shown here is derived from an EMBL/GenBank/DDBJ whole genome shotgun (WGS) entry which is preliminary data.</text>
</comment>
<dbReference type="Proteomes" id="UP000294530">
    <property type="component" value="Unassembled WGS sequence"/>
</dbReference>
<sequence length="390" mass="44948">MSYLATSTHFNNWIFSAEELKQVRSLQHVKTKRALRTDIEKSQKLDKTATNGRKARSFAALVPRSSSAVHDASASDWNDDVDEDMLLRKESEEKFNLKLTPLLDFLDAEQEAVLRQFYEVKLQESCSARFLRTSDKVKCCAMLLFKRFYLSNSVMEFHPKYLLPTAIYVAGKVEEQYISVDTVADQLQVDHKEIIGHEMILLEGVRFQLIMYYPFRALLGFLDDFRAFAKKVLKIDLPATVLQKLHSNSTAILNDMLLTDLPLLHYPSYLALAALWSVTDEVAACSAEKACGLASADILSYIKRSKISKQQPGDEVSDRIAQITEAFLRARTKNEKCSEEAMQHHRKQVKQIYKKLKQFFEDNDVKDKKKKKKNNKKRKSEFKDDKNLKK</sequence>
<feature type="region of interest" description="Disordered" evidence="3">
    <location>
        <begin position="364"/>
        <end position="390"/>
    </location>
</feature>
<dbReference type="InterPro" id="IPR043198">
    <property type="entry name" value="Cyclin/Ssn8"/>
</dbReference>
<reference evidence="5 6" key="1">
    <citation type="journal article" date="2021" name="Genome Biol.">
        <title>AFLAP: assembly-free linkage analysis pipeline using k-mers from genome sequencing data.</title>
        <authorList>
            <person name="Fletcher K."/>
            <person name="Zhang L."/>
            <person name="Gil J."/>
            <person name="Han R."/>
            <person name="Cavanaugh K."/>
            <person name="Michelmore R."/>
        </authorList>
    </citation>
    <scope>NUCLEOTIDE SEQUENCE [LARGE SCALE GENOMIC DNA]</scope>
    <source>
        <strain evidence="5 6">SF5</strain>
    </source>
</reference>
<dbReference type="AlphaFoldDB" id="A0A976FF96"/>
<evidence type="ECO:0000256" key="3">
    <source>
        <dbReference type="SAM" id="MobiDB-lite"/>
    </source>
</evidence>
<dbReference type="Pfam" id="PF00134">
    <property type="entry name" value="Cyclin_N"/>
    <property type="match status" value="1"/>
</dbReference>
<gene>
    <name evidence="5" type="ORF">CCR75_009023</name>
</gene>
<keyword evidence="6" id="KW-1185">Reference proteome</keyword>
<dbReference type="InterPro" id="IPR036915">
    <property type="entry name" value="Cyclin-like_sf"/>
</dbReference>
<accession>A0A976FF96</accession>
<dbReference type="PANTHER" id="PTHR10026">
    <property type="entry name" value="CYCLIN"/>
    <property type="match status" value="1"/>
</dbReference>
<dbReference type="Pfam" id="PF16899">
    <property type="entry name" value="Cyclin_C_2"/>
    <property type="match status" value="1"/>
</dbReference>
<evidence type="ECO:0000256" key="2">
    <source>
        <dbReference type="RuleBase" id="RU000383"/>
    </source>
</evidence>
<feature type="compositionally biased region" description="Basic residues" evidence="3">
    <location>
        <begin position="368"/>
        <end position="380"/>
    </location>
</feature>